<dbReference type="OrthoDB" id="9788090at2"/>
<gene>
    <name evidence="4" type="ORF">DSOUD_0147</name>
</gene>
<dbReference type="SMART" id="SM00448">
    <property type="entry name" value="REC"/>
    <property type="match status" value="1"/>
</dbReference>
<dbReference type="PATRIC" id="fig|1603606.3.peg.166"/>
<dbReference type="RefSeq" id="WP_053549199.1">
    <property type="nucleotide sequence ID" value="NZ_CP010802.1"/>
</dbReference>
<feature type="domain" description="Response regulatory" evidence="3">
    <location>
        <begin position="12"/>
        <end position="132"/>
    </location>
</feature>
<reference evidence="4 5" key="1">
    <citation type="submission" date="2015-07" db="EMBL/GenBank/DDBJ databases">
        <title>Isolation and Genomic Characterization of a Novel Halophilic Metal-Reducing Deltaproteobacterium from the Deep Subsurface.</title>
        <authorList>
            <person name="Badalamenti J.P."/>
            <person name="Summers Z.M."/>
            <person name="Gralnick J.A."/>
            <person name="Bond D.R."/>
        </authorList>
    </citation>
    <scope>NUCLEOTIDE SEQUENCE [LARGE SCALE GENOMIC DNA]</scope>
    <source>
        <strain evidence="4 5">WTL</strain>
    </source>
</reference>
<dbReference type="PROSITE" id="PS50110">
    <property type="entry name" value="RESPONSE_REGULATORY"/>
    <property type="match status" value="1"/>
</dbReference>
<evidence type="ECO:0000256" key="2">
    <source>
        <dbReference type="PROSITE-ProRule" id="PRU00169"/>
    </source>
</evidence>
<dbReference type="PANTHER" id="PTHR44591:SF3">
    <property type="entry name" value="RESPONSE REGULATORY DOMAIN-CONTAINING PROTEIN"/>
    <property type="match status" value="1"/>
</dbReference>
<evidence type="ECO:0000259" key="3">
    <source>
        <dbReference type="PROSITE" id="PS50110"/>
    </source>
</evidence>
<dbReference type="AlphaFoldDB" id="A0A0M4D3H4"/>
<dbReference type="SUPFAM" id="SSF52172">
    <property type="entry name" value="CheY-like"/>
    <property type="match status" value="1"/>
</dbReference>
<dbReference type="Gene3D" id="3.40.50.2300">
    <property type="match status" value="1"/>
</dbReference>
<name>A0A0M4D3H4_9BACT</name>
<sequence length="146" mass="16181">MKEINRTAPYPKILLAEDDSDLRELLAFSLFRAGFSVTTCSNGLELLERLEPTPTPGEKIYDLVLTDLRMPALTGLEVLETLHDLPRRPLFICMTAFGDSATHARARKLGASFTIDKPFDIDRLISLIDSLCPKEVNGAPHPRSAS</sequence>
<organism evidence="4 5">
    <name type="scientific">Desulfuromonas soudanensis</name>
    <dbReference type="NCBI Taxonomy" id="1603606"/>
    <lineage>
        <taxon>Bacteria</taxon>
        <taxon>Pseudomonadati</taxon>
        <taxon>Thermodesulfobacteriota</taxon>
        <taxon>Desulfuromonadia</taxon>
        <taxon>Desulfuromonadales</taxon>
        <taxon>Desulfuromonadaceae</taxon>
        <taxon>Desulfuromonas</taxon>
    </lineage>
</organism>
<dbReference type="InterPro" id="IPR011006">
    <property type="entry name" value="CheY-like_superfamily"/>
</dbReference>
<keyword evidence="5" id="KW-1185">Reference proteome</keyword>
<dbReference type="KEGG" id="des:DSOUD_0147"/>
<dbReference type="InterPro" id="IPR050595">
    <property type="entry name" value="Bact_response_regulator"/>
</dbReference>
<proteinExistence type="predicted"/>
<dbReference type="CDD" id="cd17546">
    <property type="entry name" value="REC_hyHK_CKI1_RcsC-like"/>
    <property type="match status" value="1"/>
</dbReference>
<dbReference type="EMBL" id="CP010802">
    <property type="protein sequence ID" value="ALC14947.1"/>
    <property type="molecule type" value="Genomic_DNA"/>
</dbReference>
<dbReference type="GO" id="GO:0000160">
    <property type="term" value="P:phosphorelay signal transduction system"/>
    <property type="evidence" value="ECO:0007669"/>
    <property type="project" value="InterPro"/>
</dbReference>
<keyword evidence="1 2" id="KW-0597">Phosphoprotein</keyword>
<dbReference type="PANTHER" id="PTHR44591">
    <property type="entry name" value="STRESS RESPONSE REGULATOR PROTEIN 1"/>
    <property type="match status" value="1"/>
</dbReference>
<dbReference type="Proteomes" id="UP000057158">
    <property type="component" value="Chromosome"/>
</dbReference>
<dbReference type="STRING" id="1603606.DSOUD_0147"/>
<dbReference type="InterPro" id="IPR001789">
    <property type="entry name" value="Sig_transdc_resp-reg_receiver"/>
</dbReference>
<feature type="modified residue" description="4-aspartylphosphate" evidence="2">
    <location>
        <position position="67"/>
    </location>
</feature>
<evidence type="ECO:0000313" key="5">
    <source>
        <dbReference type="Proteomes" id="UP000057158"/>
    </source>
</evidence>
<evidence type="ECO:0000313" key="4">
    <source>
        <dbReference type="EMBL" id="ALC14947.1"/>
    </source>
</evidence>
<protein>
    <recommendedName>
        <fullName evidence="3">Response regulatory domain-containing protein</fullName>
    </recommendedName>
</protein>
<evidence type="ECO:0000256" key="1">
    <source>
        <dbReference type="ARBA" id="ARBA00022553"/>
    </source>
</evidence>
<dbReference type="Pfam" id="PF00072">
    <property type="entry name" value="Response_reg"/>
    <property type="match status" value="1"/>
</dbReference>
<accession>A0A0M4D3H4</accession>